<dbReference type="InterPro" id="IPR013098">
    <property type="entry name" value="Ig_I-set"/>
</dbReference>
<dbReference type="PROSITE" id="PS50835">
    <property type="entry name" value="IG_LIKE"/>
    <property type="match status" value="3"/>
</dbReference>
<evidence type="ECO:0000256" key="7">
    <source>
        <dbReference type="ARBA" id="ARBA00023180"/>
    </source>
</evidence>
<dbReference type="GO" id="GO:0043005">
    <property type="term" value="C:neuron projection"/>
    <property type="evidence" value="ECO:0007669"/>
    <property type="project" value="TreeGrafter"/>
</dbReference>
<evidence type="ECO:0000256" key="3">
    <source>
        <dbReference type="ARBA" id="ARBA00022729"/>
    </source>
</evidence>
<dbReference type="PANTHER" id="PTHR12231">
    <property type="entry name" value="CTX-RELATED TYPE I TRANSMEMBRANE PROTEIN"/>
    <property type="match status" value="1"/>
</dbReference>
<dbReference type="GeneID" id="108671258"/>
<dbReference type="KEGG" id="hazt:108671258"/>
<keyword evidence="10" id="KW-1133">Transmembrane helix</keyword>
<dbReference type="CDD" id="cd00099">
    <property type="entry name" value="IgV"/>
    <property type="match status" value="1"/>
</dbReference>
<sequence>MRVAGICAGEVRFSSNIRNVTVTKGRDASLSCTVEGLGNHKVGWIHLKRQMIVAVHTRLITRISRFSVTHEDNKTWTLHIKDVREEDRGYYMCQVNTKPALSQVGFLRVVVSPTIVDANSSDSLIKVREKDNITLRCTGSGHPDPRIMWRREDGGTLSPHDRNPVTQVDGEVLELSSVSRTHMGAYLCIASNGVPPSVSKRITLEVQFPPQIHVPNQLVGVPTGDNVTIDCHVEAFPQVISYWVRDKVMVMNDAKYKTETITNKYKLDMRLTVLNFTKDDSRTYKCVAKNSLGETEGDIRLNEIFSPPKSHEIRLDGENNEVGVSGKAGALEDHQPGQGRSSEGRVSVSEVEVNDPHEVPDLIREVNFYEDNVPKNSYPHHAEFPFSSGATSVSVFWPAPPLDLVARIRSYAWQSLGGSAVILHQYCFIVPCMFVSFLLVSLVNKIFQPIVTWNQ</sequence>
<feature type="domain" description="Ig-like" evidence="11">
    <location>
        <begin position="113"/>
        <end position="203"/>
    </location>
</feature>
<proteinExistence type="predicted"/>
<dbReference type="InterPro" id="IPR003598">
    <property type="entry name" value="Ig_sub2"/>
</dbReference>
<keyword evidence="7" id="KW-0325">Glycoprotein</keyword>
<dbReference type="RefSeq" id="XP_018014245.2">
    <property type="nucleotide sequence ID" value="XM_018158756.2"/>
</dbReference>
<evidence type="ECO:0000256" key="9">
    <source>
        <dbReference type="SAM" id="MobiDB-lite"/>
    </source>
</evidence>
<evidence type="ECO:0000256" key="8">
    <source>
        <dbReference type="ARBA" id="ARBA00023319"/>
    </source>
</evidence>
<dbReference type="InterPro" id="IPR007110">
    <property type="entry name" value="Ig-like_dom"/>
</dbReference>
<protein>
    <submittedName>
        <fullName evidence="13">Lachesin-like</fullName>
    </submittedName>
</protein>
<keyword evidence="8" id="KW-0393">Immunoglobulin domain</keyword>
<dbReference type="OrthoDB" id="10012075at2759"/>
<dbReference type="SMART" id="SM00409">
    <property type="entry name" value="IG"/>
    <property type="match status" value="3"/>
</dbReference>
<feature type="transmembrane region" description="Helical" evidence="10">
    <location>
        <begin position="428"/>
        <end position="447"/>
    </location>
</feature>
<dbReference type="Proteomes" id="UP000694843">
    <property type="component" value="Unplaced"/>
</dbReference>
<dbReference type="InterPro" id="IPR013106">
    <property type="entry name" value="Ig_V-set"/>
</dbReference>
<dbReference type="GO" id="GO:0005886">
    <property type="term" value="C:plasma membrane"/>
    <property type="evidence" value="ECO:0007669"/>
    <property type="project" value="UniProtKB-SubCell"/>
</dbReference>
<dbReference type="PANTHER" id="PTHR12231:SF247">
    <property type="entry name" value="DPR-INTERACTING PROTEIN DELTA, ISOFORM D"/>
    <property type="match status" value="1"/>
</dbReference>
<dbReference type="FunFam" id="2.60.40.10:FF:000328">
    <property type="entry name" value="CLUMA_CG000981, isoform A"/>
    <property type="match status" value="1"/>
</dbReference>
<evidence type="ECO:0000256" key="10">
    <source>
        <dbReference type="SAM" id="Phobius"/>
    </source>
</evidence>
<dbReference type="Pfam" id="PF07679">
    <property type="entry name" value="I-set"/>
    <property type="match status" value="1"/>
</dbReference>
<keyword evidence="5 10" id="KW-0472">Membrane</keyword>
<dbReference type="SUPFAM" id="SSF48726">
    <property type="entry name" value="Immunoglobulin"/>
    <property type="match status" value="3"/>
</dbReference>
<keyword evidence="4" id="KW-0677">Repeat</keyword>
<organism evidence="12 13">
    <name type="scientific">Hyalella azteca</name>
    <name type="common">Amphipod</name>
    <dbReference type="NCBI Taxonomy" id="294128"/>
    <lineage>
        <taxon>Eukaryota</taxon>
        <taxon>Metazoa</taxon>
        <taxon>Ecdysozoa</taxon>
        <taxon>Arthropoda</taxon>
        <taxon>Crustacea</taxon>
        <taxon>Multicrustacea</taxon>
        <taxon>Malacostraca</taxon>
        <taxon>Eumalacostraca</taxon>
        <taxon>Peracarida</taxon>
        <taxon>Amphipoda</taxon>
        <taxon>Senticaudata</taxon>
        <taxon>Talitrida</taxon>
        <taxon>Talitroidea</taxon>
        <taxon>Hyalellidae</taxon>
        <taxon>Hyalella</taxon>
    </lineage>
</organism>
<feature type="domain" description="Ig-like" evidence="11">
    <location>
        <begin position="210"/>
        <end position="302"/>
    </location>
</feature>
<dbReference type="SMART" id="SM00406">
    <property type="entry name" value="IGv"/>
    <property type="match status" value="1"/>
</dbReference>
<dbReference type="SMART" id="SM00408">
    <property type="entry name" value="IGc2"/>
    <property type="match status" value="3"/>
</dbReference>
<evidence type="ECO:0000259" key="11">
    <source>
        <dbReference type="PROSITE" id="PS50835"/>
    </source>
</evidence>
<accession>A0A8B7NKQ9</accession>
<dbReference type="CDD" id="cd00096">
    <property type="entry name" value="Ig"/>
    <property type="match status" value="1"/>
</dbReference>
<keyword evidence="12" id="KW-1185">Reference proteome</keyword>
<evidence type="ECO:0000313" key="12">
    <source>
        <dbReference type="Proteomes" id="UP000694843"/>
    </source>
</evidence>
<dbReference type="AlphaFoldDB" id="A0A8B7NKQ9"/>
<comment type="subcellular location">
    <subcellularLocation>
        <location evidence="1">Cell membrane</location>
    </subcellularLocation>
</comment>
<dbReference type="InterPro" id="IPR036179">
    <property type="entry name" value="Ig-like_dom_sf"/>
</dbReference>
<dbReference type="OMA" id="AGAYRCH"/>
<evidence type="ECO:0000256" key="2">
    <source>
        <dbReference type="ARBA" id="ARBA00022475"/>
    </source>
</evidence>
<name>A0A8B7NKQ9_HYAAZ</name>
<evidence type="ECO:0000256" key="1">
    <source>
        <dbReference type="ARBA" id="ARBA00004236"/>
    </source>
</evidence>
<dbReference type="Pfam" id="PF13927">
    <property type="entry name" value="Ig_3"/>
    <property type="match status" value="2"/>
</dbReference>
<evidence type="ECO:0000313" key="13">
    <source>
        <dbReference type="RefSeq" id="XP_018014245.2"/>
    </source>
</evidence>
<dbReference type="InterPro" id="IPR003599">
    <property type="entry name" value="Ig_sub"/>
</dbReference>
<dbReference type="Gene3D" id="2.60.40.10">
    <property type="entry name" value="Immunoglobulins"/>
    <property type="match status" value="3"/>
</dbReference>
<feature type="region of interest" description="Disordered" evidence="9">
    <location>
        <begin position="321"/>
        <end position="351"/>
    </location>
</feature>
<keyword evidence="3" id="KW-0732">Signal</keyword>
<evidence type="ECO:0000256" key="4">
    <source>
        <dbReference type="ARBA" id="ARBA00022737"/>
    </source>
</evidence>
<dbReference type="InterPro" id="IPR051170">
    <property type="entry name" value="Neural/epithelial_adhesion"/>
</dbReference>
<feature type="domain" description="Ig-like" evidence="11">
    <location>
        <begin position="9"/>
        <end position="112"/>
    </location>
</feature>
<evidence type="ECO:0000256" key="5">
    <source>
        <dbReference type="ARBA" id="ARBA00023136"/>
    </source>
</evidence>
<keyword evidence="2" id="KW-1003">Cell membrane</keyword>
<keyword evidence="6" id="KW-1015">Disulfide bond</keyword>
<feature type="compositionally biased region" description="Low complexity" evidence="9">
    <location>
        <begin position="339"/>
        <end position="351"/>
    </location>
</feature>
<reference evidence="13" key="1">
    <citation type="submission" date="2025-08" db="UniProtKB">
        <authorList>
            <consortium name="RefSeq"/>
        </authorList>
    </citation>
    <scope>IDENTIFICATION</scope>
    <source>
        <tissue evidence="13">Whole organism</tissue>
    </source>
</reference>
<gene>
    <name evidence="13" type="primary">LOC108671258</name>
</gene>
<evidence type="ECO:0000256" key="6">
    <source>
        <dbReference type="ARBA" id="ARBA00023157"/>
    </source>
</evidence>
<keyword evidence="10" id="KW-0812">Transmembrane</keyword>
<dbReference type="InterPro" id="IPR013783">
    <property type="entry name" value="Ig-like_fold"/>
</dbReference>